<evidence type="ECO:0000256" key="3">
    <source>
        <dbReference type="ARBA" id="ARBA00022605"/>
    </source>
</evidence>
<dbReference type="InterPro" id="IPR003097">
    <property type="entry name" value="CysJ-like_FAD-binding"/>
</dbReference>
<dbReference type="PROSITE" id="PS51384">
    <property type="entry name" value="FAD_FR"/>
    <property type="match status" value="1"/>
</dbReference>
<dbReference type="NCBIfam" id="TIGR01931">
    <property type="entry name" value="cysJ"/>
    <property type="match status" value="1"/>
</dbReference>
<dbReference type="InterPro" id="IPR008254">
    <property type="entry name" value="Flavodoxin/NO_synth"/>
</dbReference>
<comment type="cofactor">
    <cofactor evidence="12">
        <name>FMN</name>
        <dbReference type="ChEBI" id="CHEBI:58210"/>
    </cofactor>
    <text evidence="12">Binds 1 FMN per subunit.</text>
</comment>
<dbReference type="Gene3D" id="3.40.50.80">
    <property type="entry name" value="Nucleotide-binding domain of ferredoxin-NADP reductase (FNR) module"/>
    <property type="match status" value="1"/>
</dbReference>
<dbReference type="PANTHER" id="PTHR19384">
    <property type="entry name" value="NITRIC OXIDE SYNTHASE-RELATED"/>
    <property type="match status" value="1"/>
</dbReference>
<dbReference type="Gene3D" id="1.20.990.10">
    <property type="entry name" value="NADPH-cytochrome p450 Reductase, Chain A, domain 3"/>
    <property type="match status" value="1"/>
</dbReference>
<dbReference type="SUPFAM" id="SSF52218">
    <property type="entry name" value="Flavoproteins"/>
    <property type="match status" value="1"/>
</dbReference>
<feature type="binding site" evidence="12">
    <location>
        <position position="561"/>
    </location>
    <ligand>
        <name>NADP(+)</name>
        <dbReference type="ChEBI" id="CHEBI:58349"/>
    </ligand>
</feature>
<feature type="domain" description="FAD-binding FR-type" evidence="15">
    <location>
        <begin position="231"/>
        <end position="450"/>
    </location>
</feature>
<keyword evidence="17" id="KW-1185">Reference proteome</keyword>
<dbReference type="eggNOG" id="COG0369">
    <property type="taxonomic scope" value="Bacteria"/>
</dbReference>
<feature type="binding site" evidence="12">
    <location>
        <begin position="525"/>
        <end position="529"/>
    </location>
    <ligand>
        <name>NADP(+)</name>
        <dbReference type="ChEBI" id="CHEBI:58349"/>
    </ligand>
</feature>
<feature type="binding site" evidence="12">
    <location>
        <position position="321"/>
    </location>
    <ligand>
        <name>FAD</name>
        <dbReference type="ChEBI" id="CHEBI:57692"/>
    </ligand>
</feature>
<dbReference type="Pfam" id="PF00258">
    <property type="entry name" value="Flavodoxin_1"/>
    <property type="match status" value="1"/>
</dbReference>
<keyword evidence="6 12" id="KW-0274">FAD</keyword>
<keyword evidence="10" id="KW-0198">Cysteine biosynthesis</keyword>
<evidence type="ECO:0000256" key="8">
    <source>
        <dbReference type="ARBA" id="ARBA00022982"/>
    </source>
</evidence>
<evidence type="ECO:0000256" key="4">
    <source>
        <dbReference type="ARBA" id="ARBA00022630"/>
    </source>
</evidence>
<feature type="binding site" evidence="12">
    <location>
        <begin position="386"/>
        <end position="389"/>
    </location>
    <ligand>
        <name>FAD</name>
        <dbReference type="ChEBI" id="CHEBI:57692"/>
    </ligand>
</feature>
<dbReference type="FunFam" id="3.40.50.80:FF:000001">
    <property type="entry name" value="NADPH--cytochrome P450 reductase 1"/>
    <property type="match status" value="1"/>
</dbReference>
<dbReference type="OrthoDB" id="9789468at2"/>
<feature type="binding site" evidence="12">
    <location>
        <begin position="419"/>
        <end position="422"/>
    </location>
    <ligand>
        <name>FAD</name>
        <dbReference type="ChEBI" id="CHEBI:57692"/>
    </ligand>
</feature>
<dbReference type="InterPro" id="IPR001433">
    <property type="entry name" value="OxRdtase_FAD/NAD-bd"/>
</dbReference>
<dbReference type="Pfam" id="PF00175">
    <property type="entry name" value="NAD_binding_1"/>
    <property type="match status" value="1"/>
</dbReference>
<evidence type="ECO:0000313" key="17">
    <source>
        <dbReference type="Proteomes" id="UP000012283"/>
    </source>
</evidence>
<keyword evidence="2" id="KW-0813">Transport</keyword>
<evidence type="ECO:0000256" key="1">
    <source>
        <dbReference type="ARBA" id="ARBA00012604"/>
    </source>
</evidence>
<dbReference type="CDD" id="cd06199">
    <property type="entry name" value="SiR"/>
    <property type="match status" value="1"/>
</dbReference>
<gene>
    <name evidence="16" type="ORF">J416_01724</name>
</gene>
<dbReference type="PROSITE" id="PS50902">
    <property type="entry name" value="FLAVODOXIN_LIKE"/>
    <property type="match status" value="1"/>
</dbReference>
<dbReference type="EC" id="1.8.1.2" evidence="1"/>
<dbReference type="InterPro" id="IPR017927">
    <property type="entry name" value="FAD-bd_FR_type"/>
</dbReference>
<dbReference type="RefSeq" id="WP_003463413.1">
    <property type="nucleotide sequence ID" value="NZ_APML01000005.1"/>
</dbReference>
<evidence type="ECO:0000256" key="7">
    <source>
        <dbReference type="ARBA" id="ARBA00022857"/>
    </source>
</evidence>
<dbReference type="PANTHER" id="PTHR19384:SF128">
    <property type="entry name" value="NADPH OXIDOREDUCTASE A"/>
    <property type="match status" value="1"/>
</dbReference>
<keyword evidence="3" id="KW-0028">Amino-acid biosynthesis</keyword>
<feature type="region of interest" description="Disordered" evidence="13">
    <location>
        <begin position="204"/>
        <end position="224"/>
    </location>
</feature>
<dbReference type="AlphaFoldDB" id="N4WD12"/>
<dbReference type="SUPFAM" id="SSF52343">
    <property type="entry name" value="Ferredoxin reductase-like, C-terminal NADP-linked domain"/>
    <property type="match status" value="1"/>
</dbReference>
<dbReference type="GO" id="GO:0019344">
    <property type="term" value="P:cysteine biosynthetic process"/>
    <property type="evidence" value="ECO:0007669"/>
    <property type="project" value="UniProtKB-KW"/>
</dbReference>
<protein>
    <recommendedName>
        <fullName evidence="1">assimilatory sulfite reductase (NADPH)</fullName>
        <ecNumber evidence="1">1.8.1.2</ecNumber>
    </recommendedName>
</protein>
<proteinExistence type="predicted"/>
<dbReference type="InterPro" id="IPR039261">
    <property type="entry name" value="FNR_nucleotide-bd"/>
</dbReference>
<dbReference type="InterPro" id="IPR001709">
    <property type="entry name" value="Flavoprot_Pyr_Nucl_cyt_Rdtase"/>
</dbReference>
<keyword evidence="7 12" id="KW-0521">NADP</keyword>
<dbReference type="Gene3D" id="3.40.50.360">
    <property type="match status" value="1"/>
</dbReference>
<evidence type="ECO:0000256" key="6">
    <source>
        <dbReference type="ARBA" id="ARBA00022827"/>
    </source>
</evidence>
<comment type="catalytic activity">
    <reaction evidence="11">
        <text>hydrogen sulfide + 3 NADP(+) + 3 H2O = sulfite + 3 NADPH + 4 H(+)</text>
        <dbReference type="Rhea" id="RHEA:13801"/>
        <dbReference type="ChEBI" id="CHEBI:15377"/>
        <dbReference type="ChEBI" id="CHEBI:15378"/>
        <dbReference type="ChEBI" id="CHEBI:17359"/>
        <dbReference type="ChEBI" id="CHEBI:29919"/>
        <dbReference type="ChEBI" id="CHEBI:57783"/>
        <dbReference type="ChEBI" id="CHEBI:58349"/>
        <dbReference type="EC" id="1.8.1.2"/>
    </reaction>
</comment>
<reference evidence="16 17" key="1">
    <citation type="submission" date="2013-03" db="EMBL/GenBank/DDBJ databases">
        <title>Draft genome sequence of Gracibacillus halophilus YIM-C55.5, a moderately halophilic and thermophilic organism from the Xiaochaidamu salt lake.</title>
        <authorList>
            <person name="Sugumar T."/>
            <person name="Polireddy D.R."/>
            <person name="Antony A."/>
            <person name="Madhava Y.R."/>
            <person name="Sivakumar N."/>
        </authorList>
    </citation>
    <scope>NUCLEOTIDE SEQUENCE [LARGE SCALE GENOMIC DNA]</scope>
    <source>
        <strain evidence="16 17">YIM-C55.5</strain>
    </source>
</reference>
<dbReference type="PATRIC" id="fig|1308866.3.peg.350"/>
<dbReference type="InterPro" id="IPR029039">
    <property type="entry name" value="Flavoprotein-like_sf"/>
</dbReference>
<comment type="caution">
    <text evidence="16">The sequence shown here is derived from an EMBL/GenBank/DDBJ whole genome shotgun (WGS) entry which is preliminary data.</text>
</comment>
<accession>N4WD12</accession>
<dbReference type="EMBL" id="APML01000005">
    <property type="protein sequence ID" value="ENH98173.1"/>
    <property type="molecule type" value="Genomic_DNA"/>
</dbReference>
<dbReference type="STRING" id="1308866.J416_01724"/>
<feature type="binding site" evidence="12">
    <location>
        <begin position="151"/>
        <end position="160"/>
    </location>
    <ligand>
        <name>FMN</name>
        <dbReference type="ChEBI" id="CHEBI:58210"/>
    </ligand>
</feature>
<feature type="domain" description="Flavodoxin-like" evidence="14">
    <location>
        <begin position="62"/>
        <end position="200"/>
    </location>
</feature>
<evidence type="ECO:0000256" key="9">
    <source>
        <dbReference type="ARBA" id="ARBA00023002"/>
    </source>
</evidence>
<evidence type="ECO:0000259" key="14">
    <source>
        <dbReference type="PROSITE" id="PS50902"/>
    </source>
</evidence>
<keyword evidence="8" id="KW-0249">Electron transport</keyword>
<evidence type="ECO:0000259" key="15">
    <source>
        <dbReference type="PROSITE" id="PS51384"/>
    </source>
</evidence>
<dbReference type="GO" id="GO:0004783">
    <property type="term" value="F:sulfite reductase (NADPH) activity"/>
    <property type="evidence" value="ECO:0007669"/>
    <property type="project" value="UniProtKB-EC"/>
</dbReference>
<dbReference type="Pfam" id="PF00667">
    <property type="entry name" value="FAD_binding_1"/>
    <property type="match status" value="1"/>
</dbReference>
<keyword evidence="5 12" id="KW-0288">FMN</keyword>
<feature type="binding site" evidence="12">
    <location>
        <begin position="404"/>
        <end position="406"/>
    </location>
    <ligand>
        <name>FAD</name>
        <dbReference type="ChEBI" id="CHEBI:57692"/>
    </ligand>
</feature>
<evidence type="ECO:0000256" key="11">
    <source>
        <dbReference type="ARBA" id="ARBA00052219"/>
    </source>
</evidence>
<evidence type="ECO:0000256" key="13">
    <source>
        <dbReference type="SAM" id="MobiDB-lite"/>
    </source>
</evidence>
<dbReference type="InterPro" id="IPR017938">
    <property type="entry name" value="Riboflavin_synthase-like_b-brl"/>
</dbReference>
<feature type="binding site" evidence="12">
    <location>
        <begin position="519"/>
        <end position="520"/>
    </location>
    <ligand>
        <name>NADP(+)</name>
        <dbReference type="ChEBI" id="CHEBI:58349"/>
    </ligand>
</feature>
<keyword evidence="4" id="KW-0285">Flavoprotein</keyword>
<comment type="cofactor">
    <cofactor evidence="12">
        <name>FAD</name>
        <dbReference type="ChEBI" id="CHEBI:57692"/>
    </cofactor>
    <text evidence="12">Binds 1 FAD per subunit.</text>
</comment>
<feature type="compositionally biased region" description="Polar residues" evidence="13">
    <location>
        <begin position="206"/>
        <end position="220"/>
    </location>
</feature>
<dbReference type="InterPro" id="IPR001094">
    <property type="entry name" value="Flavdoxin-like"/>
</dbReference>
<evidence type="ECO:0000256" key="5">
    <source>
        <dbReference type="ARBA" id="ARBA00022643"/>
    </source>
</evidence>
<name>N4WD12_9BACI</name>
<dbReference type="Gene3D" id="2.40.30.10">
    <property type="entry name" value="Translation factors"/>
    <property type="match status" value="1"/>
</dbReference>
<evidence type="ECO:0000313" key="16">
    <source>
        <dbReference type="EMBL" id="ENH98173.1"/>
    </source>
</evidence>
<evidence type="ECO:0000256" key="12">
    <source>
        <dbReference type="PIRSR" id="PIRSR000207-1"/>
    </source>
</evidence>
<dbReference type="PRINTS" id="PR00369">
    <property type="entry name" value="FLAVODOXIN"/>
</dbReference>
<keyword evidence="9" id="KW-0560">Oxidoreductase</keyword>
<dbReference type="GO" id="GO:0016651">
    <property type="term" value="F:oxidoreductase activity, acting on NAD(P)H"/>
    <property type="evidence" value="ECO:0007669"/>
    <property type="project" value="UniProtKB-ARBA"/>
</dbReference>
<dbReference type="SUPFAM" id="SSF63380">
    <property type="entry name" value="Riboflavin synthase domain-like"/>
    <property type="match status" value="1"/>
</dbReference>
<dbReference type="GO" id="GO:0005829">
    <property type="term" value="C:cytosol"/>
    <property type="evidence" value="ECO:0007669"/>
    <property type="project" value="TreeGrafter"/>
</dbReference>
<dbReference type="InterPro" id="IPR010199">
    <property type="entry name" value="CysJ"/>
</dbReference>
<feature type="binding site" evidence="12">
    <location>
        <position position="599"/>
    </location>
    <ligand>
        <name>FAD</name>
        <dbReference type="ChEBI" id="CHEBI:57692"/>
    </ligand>
</feature>
<sequence>MTLKVENSPFNEKQADLINQLVPNLNSDQRTWLAGYLMGSGSQAGGEETVAPAVETPASRTVTILYGSETGNSQMLAEQLADKTNELNRTTTVSAMDDFKPKKLKEVEDLLIITATHGEGDPPDNAIQFHEFLHSRKAPKLNDVKFAVLSLGDESYDHFCQTGKDFDKRLEELGAERIKPRIDCDVDFDEPAAEWMDGVVEELKQDQPTPSVASASSNQDVPADQPVYTRSNPFAAEVLDNILLSGQGSEKETRHIELSLEGSNLSYEPGDCLAIYPKNDPKLVQQIIDKLDWDAEQSIPINKQGEIRSVQEALTSIFEITRLTKSSIEKAQSYFANDELDALISDAEKVKDYIDGRDLLDLITDYPPNHLKADNIMDFLRKIPARQYSIASSYQANPDEVHLTIATVRYHSYGRDRDGVCSGEIADRIEPGDQVNVYVHKNPNFKFPLDEETPVIMVGPGTGVAPFRGYLEEREELELEGKTWLFFGDQHFRTDFLYQVDWQNWLNSGVLSKMDVAFSRDNKEKVYVQNRMQERSKEIYDWLKQGAHFYVCGDEKRMAKDVHQTLLDIIEEEGNLSASEAEAYLNQLKQEKRYQRDVY</sequence>
<dbReference type="Proteomes" id="UP000012283">
    <property type="component" value="Unassembled WGS sequence"/>
</dbReference>
<dbReference type="GO" id="GO:0050660">
    <property type="term" value="F:flavin adenine dinucleotide binding"/>
    <property type="evidence" value="ECO:0007669"/>
    <property type="project" value="InterPro"/>
</dbReference>
<dbReference type="PRINTS" id="PR00371">
    <property type="entry name" value="FPNCR"/>
</dbReference>
<dbReference type="PIRSF" id="PIRSF000207">
    <property type="entry name" value="SiR-FP_CysJ"/>
    <property type="match status" value="1"/>
</dbReference>
<dbReference type="GO" id="GO:0010181">
    <property type="term" value="F:FMN binding"/>
    <property type="evidence" value="ECO:0007669"/>
    <property type="project" value="InterPro"/>
</dbReference>
<feature type="binding site" evidence="12">
    <location>
        <position position="410"/>
    </location>
    <ligand>
        <name>FAD</name>
        <dbReference type="ChEBI" id="CHEBI:57692"/>
    </ligand>
</feature>
<organism evidence="16 17">
    <name type="scientific">Gracilibacillus halophilus YIM-C55.5</name>
    <dbReference type="NCBI Taxonomy" id="1308866"/>
    <lineage>
        <taxon>Bacteria</taxon>
        <taxon>Bacillati</taxon>
        <taxon>Bacillota</taxon>
        <taxon>Bacilli</taxon>
        <taxon>Bacillales</taxon>
        <taxon>Bacillaceae</taxon>
        <taxon>Gracilibacillus</taxon>
    </lineage>
</organism>
<evidence type="ECO:0000256" key="2">
    <source>
        <dbReference type="ARBA" id="ARBA00022448"/>
    </source>
</evidence>
<dbReference type="InterPro" id="IPR023173">
    <property type="entry name" value="NADPH_Cyt_P450_Rdtase_alpha"/>
</dbReference>
<evidence type="ECO:0000256" key="10">
    <source>
        <dbReference type="ARBA" id="ARBA00023192"/>
    </source>
</evidence>